<dbReference type="Gene3D" id="3.90.950.10">
    <property type="match status" value="1"/>
</dbReference>
<dbReference type="PANTHER" id="PTHR43213">
    <property type="entry name" value="BIFUNCTIONAL DTTP/UTP PYROPHOSPHATASE/METHYLTRANSFERASE PROTEIN-RELATED"/>
    <property type="match status" value="1"/>
</dbReference>
<dbReference type="NCBIfam" id="TIGR00172">
    <property type="entry name" value="maf"/>
    <property type="match status" value="1"/>
</dbReference>
<dbReference type="SUPFAM" id="SSF52972">
    <property type="entry name" value="ITPase-like"/>
    <property type="match status" value="1"/>
</dbReference>
<dbReference type="HAMAP" id="MF_00528">
    <property type="entry name" value="Maf"/>
    <property type="match status" value="1"/>
</dbReference>
<dbReference type="OrthoDB" id="10267058at2759"/>
<dbReference type="STRING" id="763665.A0A2G5B5L7"/>
<gene>
    <name evidence="3" type="ORF">COEREDRAFT_88807</name>
</gene>
<dbReference type="GO" id="GO:0047429">
    <property type="term" value="F:nucleoside triphosphate diphosphatase activity"/>
    <property type="evidence" value="ECO:0007669"/>
    <property type="project" value="InterPro"/>
</dbReference>
<sequence>MPANAAKLRIPFVGELAHRFRIVLASASPRRKELLNRLDIHYETIPSNFPEDLDKSQFATAGDYALENAVRKANDVYLKIKDESSKPLLIIGADTVVLNDNGAILEKPASQDDAITTLKGLSGGSNTIFTGVCLVYDTPGATQPQIAKAIESTEVKFYDLDDALIEAYVATGDPMDKAGSYGYQSLGFLFVKEIKGEFYNAAGLPCARIYQMLRDIYNQERT</sequence>
<dbReference type="InterPro" id="IPR003697">
    <property type="entry name" value="Maf-like"/>
</dbReference>
<evidence type="ECO:0000313" key="4">
    <source>
        <dbReference type="Proteomes" id="UP000242474"/>
    </source>
</evidence>
<dbReference type="PANTHER" id="PTHR43213:SF5">
    <property type="entry name" value="BIFUNCTIONAL DTTP_UTP PYROPHOSPHATASE_METHYLTRANSFERASE PROTEIN-RELATED"/>
    <property type="match status" value="1"/>
</dbReference>
<keyword evidence="4" id="KW-1185">Reference proteome</keyword>
<comment type="cofactor">
    <cofactor evidence="1">
        <name>a divalent metal cation</name>
        <dbReference type="ChEBI" id="CHEBI:60240"/>
    </cofactor>
</comment>
<protein>
    <submittedName>
        <fullName evidence="3">Maf-like protein</fullName>
    </submittedName>
</protein>
<organism evidence="3 4">
    <name type="scientific">Coemansia reversa (strain ATCC 12441 / NRRL 1564)</name>
    <dbReference type="NCBI Taxonomy" id="763665"/>
    <lineage>
        <taxon>Eukaryota</taxon>
        <taxon>Fungi</taxon>
        <taxon>Fungi incertae sedis</taxon>
        <taxon>Zoopagomycota</taxon>
        <taxon>Kickxellomycotina</taxon>
        <taxon>Kickxellomycetes</taxon>
        <taxon>Kickxellales</taxon>
        <taxon>Kickxellaceae</taxon>
        <taxon>Coemansia</taxon>
    </lineage>
</organism>
<proteinExistence type="inferred from homology"/>
<dbReference type="CDD" id="cd00555">
    <property type="entry name" value="Maf"/>
    <property type="match status" value="1"/>
</dbReference>
<dbReference type="Pfam" id="PF02545">
    <property type="entry name" value="Maf"/>
    <property type="match status" value="1"/>
</dbReference>
<dbReference type="PIRSF" id="PIRSF006305">
    <property type="entry name" value="Maf"/>
    <property type="match status" value="1"/>
</dbReference>
<evidence type="ECO:0000313" key="3">
    <source>
        <dbReference type="EMBL" id="PIA14299.1"/>
    </source>
</evidence>
<evidence type="ECO:0000256" key="2">
    <source>
        <dbReference type="ARBA" id="ARBA00022801"/>
    </source>
</evidence>
<dbReference type="EMBL" id="KZ303519">
    <property type="protein sequence ID" value="PIA14299.1"/>
    <property type="molecule type" value="Genomic_DNA"/>
</dbReference>
<dbReference type="InterPro" id="IPR029001">
    <property type="entry name" value="ITPase-like_fam"/>
</dbReference>
<dbReference type="AlphaFoldDB" id="A0A2G5B5L7"/>
<keyword evidence="2" id="KW-0378">Hydrolase</keyword>
<accession>A0A2G5B5L7</accession>
<dbReference type="Proteomes" id="UP000242474">
    <property type="component" value="Unassembled WGS sequence"/>
</dbReference>
<reference evidence="3 4" key="1">
    <citation type="journal article" date="2015" name="Genome Biol. Evol.">
        <title>Phylogenomic analyses indicate that early fungi evolved digesting cell walls of algal ancestors of land plants.</title>
        <authorList>
            <person name="Chang Y."/>
            <person name="Wang S."/>
            <person name="Sekimoto S."/>
            <person name="Aerts A.L."/>
            <person name="Choi C."/>
            <person name="Clum A."/>
            <person name="LaButti K.M."/>
            <person name="Lindquist E.A."/>
            <person name="Yee Ngan C."/>
            <person name="Ohm R.A."/>
            <person name="Salamov A.A."/>
            <person name="Grigoriev I.V."/>
            <person name="Spatafora J.W."/>
            <person name="Berbee M.L."/>
        </authorList>
    </citation>
    <scope>NUCLEOTIDE SEQUENCE [LARGE SCALE GENOMIC DNA]</scope>
    <source>
        <strain evidence="3 4">NRRL 1564</strain>
    </source>
</reference>
<evidence type="ECO:0000256" key="1">
    <source>
        <dbReference type="ARBA" id="ARBA00001968"/>
    </source>
</evidence>
<name>A0A2G5B5L7_COERN</name>